<dbReference type="SUPFAM" id="SSF51735">
    <property type="entry name" value="NAD(P)-binding Rossmann-fold domains"/>
    <property type="match status" value="2"/>
</dbReference>
<dbReference type="PANTHER" id="PTHR43775">
    <property type="entry name" value="FATTY ACID SYNTHASE"/>
    <property type="match status" value="1"/>
</dbReference>
<dbReference type="InterPro" id="IPR011032">
    <property type="entry name" value="GroES-like_sf"/>
</dbReference>
<evidence type="ECO:0000313" key="11">
    <source>
        <dbReference type="Proteomes" id="UP000028524"/>
    </source>
</evidence>
<dbReference type="GO" id="GO:0006633">
    <property type="term" value="P:fatty acid biosynthetic process"/>
    <property type="evidence" value="ECO:0007669"/>
    <property type="project" value="InterPro"/>
</dbReference>
<dbReference type="Pfam" id="PF02801">
    <property type="entry name" value="Ketoacyl-synt_C"/>
    <property type="match status" value="1"/>
</dbReference>
<dbReference type="InterPro" id="IPR013968">
    <property type="entry name" value="PKS_KR"/>
</dbReference>
<evidence type="ECO:0000256" key="1">
    <source>
        <dbReference type="ARBA" id="ARBA00022450"/>
    </source>
</evidence>
<dbReference type="InParanoid" id="A0A084R021"/>
<dbReference type="GO" id="GO:0004312">
    <property type="term" value="F:fatty acid synthase activity"/>
    <property type="evidence" value="ECO:0007669"/>
    <property type="project" value="TreeGrafter"/>
</dbReference>
<dbReference type="SMART" id="SM00829">
    <property type="entry name" value="PKS_ER"/>
    <property type="match status" value="1"/>
</dbReference>
<evidence type="ECO:0000259" key="9">
    <source>
        <dbReference type="PROSITE" id="PS52019"/>
    </source>
</evidence>
<dbReference type="CDD" id="cd05274">
    <property type="entry name" value="KR_FAS_SDR_x"/>
    <property type="match status" value="1"/>
</dbReference>
<dbReference type="PROSITE" id="PS52019">
    <property type="entry name" value="PKS_MFAS_DH"/>
    <property type="match status" value="1"/>
</dbReference>
<evidence type="ECO:0000256" key="5">
    <source>
        <dbReference type="ARBA" id="ARBA00023268"/>
    </source>
</evidence>
<dbReference type="PROSITE" id="PS00606">
    <property type="entry name" value="KS3_1"/>
    <property type="match status" value="1"/>
</dbReference>
<dbReference type="PANTHER" id="PTHR43775:SF50">
    <property type="entry name" value="HIGHLY REDUCING POLYKETIDE SYNTHASE SRDA"/>
    <property type="match status" value="1"/>
</dbReference>
<name>A0A084R021_STAC4</name>
<dbReference type="Gene3D" id="3.40.50.720">
    <property type="entry name" value="NAD(P)-binding Rossmann-like Domain"/>
    <property type="match status" value="1"/>
</dbReference>
<dbReference type="InterPro" id="IPR049551">
    <property type="entry name" value="PKS_DH_C"/>
</dbReference>
<evidence type="ECO:0000313" key="10">
    <source>
        <dbReference type="EMBL" id="KFA69556.1"/>
    </source>
</evidence>
<dbReference type="GO" id="GO:0016491">
    <property type="term" value="F:oxidoreductase activity"/>
    <property type="evidence" value="ECO:0007669"/>
    <property type="project" value="UniProtKB-KW"/>
</dbReference>
<dbReference type="Gene3D" id="3.40.47.10">
    <property type="match status" value="1"/>
</dbReference>
<dbReference type="SUPFAM" id="SSF52151">
    <property type="entry name" value="FabD/lysophospholipase-like"/>
    <property type="match status" value="1"/>
</dbReference>
<keyword evidence="4" id="KW-0560">Oxidoreductase</keyword>
<dbReference type="SUPFAM" id="SSF53901">
    <property type="entry name" value="Thiolase-like"/>
    <property type="match status" value="1"/>
</dbReference>
<dbReference type="InterPro" id="IPR014043">
    <property type="entry name" value="Acyl_transferase_dom"/>
</dbReference>
<evidence type="ECO:0008006" key="12">
    <source>
        <dbReference type="Google" id="ProtNLM"/>
    </source>
</evidence>
<dbReference type="InterPro" id="IPR036291">
    <property type="entry name" value="NAD(P)-bd_dom_sf"/>
</dbReference>
<dbReference type="Pfam" id="PF16197">
    <property type="entry name" value="KAsynt_C_assoc"/>
    <property type="match status" value="1"/>
</dbReference>
<evidence type="ECO:0000256" key="4">
    <source>
        <dbReference type="ARBA" id="ARBA00023002"/>
    </source>
</evidence>
<dbReference type="Pfam" id="PF00109">
    <property type="entry name" value="ketoacyl-synt"/>
    <property type="match status" value="1"/>
</dbReference>
<dbReference type="CDD" id="cd00833">
    <property type="entry name" value="PKS"/>
    <property type="match status" value="1"/>
</dbReference>
<accession>A0A084R021</accession>
<sequence length="2459" mass="266687">MAQGHGPNGVSAPSLLTHTAEMDDPPCIVGMSCHLPGGVRSPSDLWDFVIQKRSAQGRVPPERFNIDGFLHRSGDDKNHAGVVESDGGYFLDDDPRQFDNQFFGINNLEAIYMDPAQRKLLEVVYECLEGAGVSMEHASGSNTGVYVGNFTLDYMIGQVRDPDYIHRYHATGMSPALMANRISYVFDMRGPSLTLDTACSSSMYALHCAIQDLNNGDCEGAIVACANLLGGAEQQLMTIKGGVVSTTSTCHTFDSSADGYGRGEAANALYIKKLSAARRDGDRIRAVIRGTAVNSDGRTPGISQPSSDAQEALIRRTYKKAGLPRSETDYIECHGTGTPVGDPIEVAGVAQAFECGIDRPLMIGSVKTNFGHGEAASAITSLIKVTLALEKGIIPPTFGIKKINPALRLDSFNMHVVQEPQSWPRALRRASVNSFGFGGANGHAILESLESYLGNERAKHFHGYHPARQVNGSHQANGVHPVNGGHQVNSSQLNDVHQINSVQKANGIHHANGVDGVHLRAGPALIPVSAASKHALEARLVQLATAIQTHKHDARYLENLAFTLSERRSHMRYRSFLIANGDGEGASGQPAGITSGDGTAETPPIVFVCTGQGAQYPGMAKELLQSNPSFAATIRSLDEMLQAVPERPNWTLEETILDSVSANQVHHVTRSQPLCTAVQIALIDMLAGWGVRPVSTVGHSSGEIAAAYAAGFLSAKQAILTAYYRGYAVDKLTTSGRMMAVGSSSEDAASLIRDKGLENQVRVSCVNSPKSVTLSGSTAGIQCLRQELEVQGSFVRLLETNGRPYHSHMMQEISPLYEKLLEPLFDGGHKRTTPSATMYSSVGQGGESLRVFNSSIPSPARYWCENLESPVQFGPAVEKLTGDTGKLRLVEIGPHAALKGPLEQIRKGLGLVEKAFAYTSTILRKERSDNCMLELAGTLFQHGYRIHWPAVNGLARRLHPVADLPPYPWDYSAGILYTEPRASHELRNRTHPRHELLGSRQLAGDGIEHKWRNILRLSEVPWLEDHKLESQILFPGAGYLCMAMEGLKQIQGIERTDSETSFIFRNVNFLAALVISEQGQGGIGGGPEMHTSIKPRKLSAVTTSKNWLEFSISSWADGQATLHCTGNITTQTGQSPIHPTGQTTTKVESFEEYEERPTEPVYSKLNEQGLCYGPTFQALTKIKTDSSRIRTDGVFHTRLTQNGTGSDVTRQPYGTHPVLIDACLQTPFIAVTAGKVSQQKAFLPIYIGQCQIRATGPADVGREGAIHTRSVMTSPGTLRASCTLSGGDSTGAAVINLETVRYTLYNGKGSAPPPDRLHGDNASSQQRHPCLRVCWKPDLLRLTHESENELRNHVSRFVAVQEPDIAEKEVFARLAALLDLAGHKNPRMRVLELDSSDNLSSAADWRRLLGWGSSFFSRCQSWTVATLGQGQIQLEEAGEQGPFDVVLIPTHAAASKFWDQMPQQIVSLVGAQGIVISRASGSASENLQARGFDTLDVGYRCLLAVPQKDKLSAVAGKPVVLLVGEVSSPSVTKLAKTLSASLLDSFGAAQVDMISLQDLPSRTITTETIFISFLEAENGLLPTMSSEQMDLVRRVSDTASHLLWVTGSDAMSGYRNPDLALSSGLFRCLNVEQPGKRFAVLDIGQWLATSPGASSSPMCASIVRALTARYTKDDREFIHYESMLHISRFVLDTSMNSLFTSRLKSPGATSDGHVLHTRLKDATPAQLSLGKVGQLSSLYFQELYEPVSYPCEGYVDVDVRAVSINAKDVYTMFGRVETQESSLALEFSGVVKAVGPNVDLKPGDRVVALAPNHWKTTERVHASAVHQLQPSEEFAVMSTLPVVYATAIYALRDRAQLQPGETVLIHAGAGAFGFAAISLALSMGATVYTTASTPAKRQFLMSELNLSESHIFNSRDASFASGVRKATDGNGVDVVVNSLAGDLLHDGWSCVAEFGRFVEIGKKDLVESGRLDMDVFLRNATFTAFDLSELFYNKTQRQRGTLNRLTKKALELYRSGNIRAVPITKYDVGNVVEAYRHFSKQGRVGKIVVTLENPDSFIPTIPALFRTRFQEDKVYLLVGCLGGLGRSLSRWMMSRGARNFVFLGRSGTNKPDARNLVTRLQDAGAKVHVVRGDVVDSNAVAEAVKACEAIHLPIGGAIQATMAVSASNFREMTSEAWHAAIKPKWQGTWNLHQALQGHAMDFFLLMSSLSGTLGSATESNYCAANSFLDAFAQWRSRQGNPTKAVGLGVISDVGYVHENSEVRTWLSRRGLRSLTEDEMLQMIDLSLMPGSQEPHLLTGLEPTRLRELHAQGFEVDFEGWWDPRSAIIVSSLGEQKVSGASKGSKGVGNGLGNALPAWLRSMSKPIVDTLQEDADADSLLDAVLQAISRRLSGLILLPLKEMDASKPIVGYGVDSLLAAEYRHWLWSALKVDVPLLTLTKGDKSDGKAVPGGALQAAYL</sequence>
<reference evidence="10 11" key="1">
    <citation type="journal article" date="2014" name="BMC Genomics">
        <title>Comparative genome sequencing reveals chemotype-specific gene clusters in the toxigenic black mold Stachybotrys.</title>
        <authorList>
            <person name="Semeiks J."/>
            <person name="Borek D."/>
            <person name="Otwinowski Z."/>
            <person name="Grishin N.V."/>
        </authorList>
    </citation>
    <scope>NUCLEOTIDE SEQUENCE [LARGE SCALE GENOMIC DNA]</scope>
    <source>
        <strain evidence="10 11">IBT 40285</strain>
    </source>
</reference>
<dbReference type="FunFam" id="3.40.50.720:FF:000209">
    <property type="entry name" value="Polyketide synthase Pks12"/>
    <property type="match status" value="1"/>
</dbReference>
<dbReference type="Pfam" id="PF22621">
    <property type="entry name" value="CurL-like_PKS_C"/>
    <property type="match status" value="1"/>
</dbReference>
<dbReference type="Pfam" id="PF08659">
    <property type="entry name" value="KR"/>
    <property type="match status" value="1"/>
</dbReference>
<dbReference type="InterPro" id="IPR020841">
    <property type="entry name" value="PKS_Beta-ketoAc_synthase_dom"/>
</dbReference>
<dbReference type="InterPro" id="IPR018201">
    <property type="entry name" value="Ketoacyl_synth_AS"/>
</dbReference>
<feature type="active site" description="Proton donor; for dehydratase activity" evidence="7">
    <location>
        <position position="1221"/>
    </location>
</feature>
<dbReference type="InterPro" id="IPR014030">
    <property type="entry name" value="Ketoacyl_synth_N"/>
</dbReference>
<dbReference type="Pfam" id="PF00698">
    <property type="entry name" value="Acyl_transf_1"/>
    <property type="match status" value="1"/>
</dbReference>
<feature type="active site" description="Proton acceptor; for dehydratase activity" evidence="7">
    <location>
        <position position="1026"/>
    </location>
</feature>
<keyword evidence="1" id="KW-0596">Phosphopantetheine</keyword>
<dbReference type="Gene3D" id="3.40.366.10">
    <property type="entry name" value="Malonyl-Coenzyme A Acyl Carrier Protein, domain 2"/>
    <property type="match status" value="1"/>
</dbReference>
<dbReference type="InterPro" id="IPR016039">
    <property type="entry name" value="Thiolase-like"/>
</dbReference>
<dbReference type="InterPro" id="IPR032821">
    <property type="entry name" value="PKS_assoc"/>
</dbReference>
<evidence type="ECO:0000256" key="2">
    <source>
        <dbReference type="ARBA" id="ARBA00022553"/>
    </source>
</evidence>
<keyword evidence="5" id="KW-0511">Multifunctional enzyme</keyword>
<dbReference type="SMART" id="SM00825">
    <property type="entry name" value="PKS_KS"/>
    <property type="match status" value="1"/>
</dbReference>
<dbReference type="Gene3D" id="3.10.129.110">
    <property type="entry name" value="Polyketide synthase dehydratase"/>
    <property type="match status" value="1"/>
</dbReference>
<feature type="region of interest" description="C-terminal hotdog fold" evidence="7">
    <location>
        <begin position="1153"/>
        <end position="1311"/>
    </location>
</feature>
<dbReference type="InterPro" id="IPR042104">
    <property type="entry name" value="PKS_dehydratase_sf"/>
</dbReference>
<evidence type="ECO:0000256" key="7">
    <source>
        <dbReference type="PROSITE-ProRule" id="PRU01363"/>
    </source>
</evidence>
<dbReference type="InterPro" id="IPR014031">
    <property type="entry name" value="Ketoacyl_synth_C"/>
</dbReference>
<dbReference type="InterPro" id="IPR049900">
    <property type="entry name" value="PKS_mFAS_DH"/>
</dbReference>
<keyword evidence="3" id="KW-0808">Transferase</keyword>
<evidence type="ECO:0000259" key="8">
    <source>
        <dbReference type="PROSITE" id="PS52004"/>
    </source>
</evidence>
<dbReference type="InterPro" id="IPR049552">
    <property type="entry name" value="PKS_DH_N"/>
</dbReference>
<dbReference type="CDD" id="cd05195">
    <property type="entry name" value="enoyl_red"/>
    <property type="match status" value="1"/>
</dbReference>
<dbReference type="InterPro" id="IPR050091">
    <property type="entry name" value="PKS_NRPS_Biosynth_Enz"/>
</dbReference>
<dbReference type="InterPro" id="IPR013154">
    <property type="entry name" value="ADH-like_N"/>
</dbReference>
<feature type="region of interest" description="N-terminal hotdog fold" evidence="7">
    <location>
        <begin position="994"/>
        <end position="1135"/>
    </location>
</feature>
<dbReference type="STRING" id="1283841.A0A084R021"/>
<proteinExistence type="predicted"/>
<dbReference type="Gene3D" id="3.30.70.3290">
    <property type="match status" value="1"/>
</dbReference>
<dbReference type="OrthoDB" id="329835at2759"/>
<protein>
    <recommendedName>
        <fullName evidence="12">Carrier domain-containing protein</fullName>
    </recommendedName>
</protein>
<feature type="domain" description="PKS/mFAS DH" evidence="9">
    <location>
        <begin position="994"/>
        <end position="1311"/>
    </location>
</feature>
<dbReference type="InterPro" id="IPR001227">
    <property type="entry name" value="Ac_transferase_dom_sf"/>
</dbReference>
<evidence type="ECO:0000256" key="3">
    <source>
        <dbReference type="ARBA" id="ARBA00022679"/>
    </source>
</evidence>
<dbReference type="GO" id="GO:0004315">
    <property type="term" value="F:3-oxoacyl-[acyl-carrier-protein] synthase activity"/>
    <property type="evidence" value="ECO:0007669"/>
    <property type="project" value="InterPro"/>
</dbReference>
<dbReference type="Proteomes" id="UP000028524">
    <property type="component" value="Unassembled WGS sequence"/>
</dbReference>
<dbReference type="InterPro" id="IPR020843">
    <property type="entry name" value="ER"/>
</dbReference>
<keyword evidence="6" id="KW-0012">Acyltransferase</keyword>
<dbReference type="SUPFAM" id="SSF55048">
    <property type="entry name" value="Probable ACP-binding domain of malonyl-CoA ACP transacylase"/>
    <property type="match status" value="1"/>
</dbReference>
<dbReference type="GO" id="GO:1901336">
    <property type="term" value="P:lactone biosynthetic process"/>
    <property type="evidence" value="ECO:0007669"/>
    <property type="project" value="UniProtKB-ARBA"/>
</dbReference>
<dbReference type="Pfam" id="PF21089">
    <property type="entry name" value="PKS_DH_N"/>
    <property type="match status" value="1"/>
</dbReference>
<dbReference type="SMART" id="SM00822">
    <property type="entry name" value="PKS_KR"/>
    <property type="match status" value="1"/>
</dbReference>
<dbReference type="SMART" id="SM00826">
    <property type="entry name" value="PKS_DH"/>
    <property type="match status" value="1"/>
</dbReference>
<dbReference type="Pfam" id="PF14765">
    <property type="entry name" value="PS-DH"/>
    <property type="match status" value="1"/>
</dbReference>
<dbReference type="SUPFAM" id="SSF50129">
    <property type="entry name" value="GroES-like"/>
    <property type="match status" value="1"/>
</dbReference>
<dbReference type="InterPro" id="IPR020807">
    <property type="entry name" value="PKS_DH"/>
</dbReference>
<dbReference type="PROSITE" id="PS52004">
    <property type="entry name" value="KS3_2"/>
    <property type="match status" value="1"/>
</dbReference>
<feature type="domain" description="Ketosynthase family 3 (KS3)" evidence="8">
    <location>
        <begin position="23"/>
        <end position="448"/>
    </location>
</feature>
<dbReference type="Gene3D" id="3.90.180.10">
    <property type="entry name" value="Medium-chain alcohol dehydrogenases, catalytic domain"/>
    <property type="match status" value="1"/>
</dbReference>
<gene>
    <name evidence="10" type="ORF">S40285_07976</name>
</gene>
<keyword evidence="2" id="KW-0597">Phosphoprotein</keyword>
<dbReference type="EMBL" id="KL659427">
    <property type="protein sequence ID" value="KFA69556.1"/>
    <property type="molecule type" value="Genomic_DNA"/>
</dbReference>
<dbReference type="InterPro" id="IPR016035">
    <property type="entry name" value="Acyl_Trfase/lysoPLipase"/>
</dbReference>
<dbReference type="Pfam" id="PF13602">
    <property type="entry name" value="ADH_zinc_N_2"/>
    <property type="match status" value="1"/>
</dbReference>
<dbReference type="InterPro" id="IPR016036">
    <property type="entry name" value="Malonyl_transacylase_ACP-bd"/>
</dbReference>
<dbReference type="Pfam" id="PF08240">
    <property type="entry name" value="ADH_N"/>
    <property type="match status" value="1"/>
</dbReference>
<dbReference type="SMART" id="SM00827">
    <property type="entry name" value="PKS_AT"/>
    <property type="match status" value="1"/>
</dbReference>
<dbReference type="GO" id="GO:0044550">
    <property type="term" value="P:secondary metabolite biosynthetic process"/>
    <property type="evidence" value="ECO:0007669"/>
    <property type="project" value="TreeGrafter"/>
</dbReference>
<dbReference type="InterPro" id="IPR057326">
    <property type="entry name" value="KR_dom"/>
</dbReference>
<organism evidence="10 11">
    <name type="scientific">Stachybotrys chlorohalonatus (strain IBT 40285)</name>
    <dbReference type="NCBI Taxonomy" id="1283841"/>
    <lineage>
        <taxon>Eukaryota</taxon>
        <taxon>Fungi</taxon>
        <taxon>Dikarya</taxon>
        <taxon>Ascomycota</taxon>
        <taxon>Pezizomycotina</taxon>
        <taxon>Sordariomycetes</taxon>
        <taxon>Hypocreomycetidae</taxon>
        <taxon>Hypocreales</taxon>
        <taxon>Stachybotryaceae</taxon>
        <taxon>Stachybotrys</taxon>
    </lineage>
</organism>
<evidence type="ECO:0000256" key="6">
    <source>
        <dbReference type="ARBA" id="ARBA00023315"/>
    </source>
</evidence>
<dbReference type="HOGENOM" id="CLU_000022_31_4_1"/>
<keyword evidence="11" id="KW-1185">Reference proteome</keyword>